<dbReference type="Proteomes" id="UP000245207">
    <property type="component" value="Unassembled WGS sequence"/>
</dbReference>
<name>A0A2U1NGS1_ARTAN</name>
<comment type="caution">
    <text evidence="1">The sequence shown here is derived from an EMBL/GenBank/DDBJ whole genome shotgun (WGS) entry which is preliminary data.</text>
</comment>
<dbReference type="SUPFAM" id="SSF55961">
    <property type="entry name" value="Bet v1-like"/>
    <property type="match status" value="1"/>
</dbReference>
<organism evidence="1 2">
    <name type="scientific">Artemisia annua</name>
    <name type="common">Sweet wormwood</name>
    <dbReference type="NCBI Taxonomy" id="35608"/>
    <lineage>
        <taxon>Eukaryota</taxon>
        <taxon>Viridiplantae</taxon>
        <taxon>Streptophyta</taxon>
        <taxon>Embryophyta</taxon>
        <taxon>Tracheophyta</taxon>
        <taxon>Spermatophyta</taxon>
        <taxon>Magnoliopsida</taxon>
        <taxon>eudicotyledons</taxon>
        <taxon>Gunneridae</taxon>
        <taxon>Pentapetalae</taxon>
        <taxon>asterids</taxon>
        <taxon>campanulids</taxon>
        <taxon>Asterales</taxon>
        <taxon>Asteraceae</taxon>
        <taxon>Asteroideae</taxon>
        <taxon>Anthemideae</taxon>
        <taxon>Artemisiinae</taxon>
        <taxon>Artemisia</taxon>
    </lineage>
</organism>
<protein>
    <submittedName>
        <fullName evidence="1">Pathogen-related protein PR10</fullName>
    </submittedName>
</protein>
<sequence length="128" mass="14495">MFAVRSNIDTTSFGASVDIDPRCNEISLRNLLIRAVINNEIEVRSSLSVDKLFKLFHGFEILAPKVESQTFKAINLIQDDGGVGSIKSTTWWRCRPIHICKVTRLMPLTQATLALPVRFLKVMLSWAY</sequence>
<accession>A0A2U1NGS1</accession>
<reference evidence="1 2" key="1">
    <citation type="journal article" date="2018" name="Mol. Plant">
        <title>The genome of Artemisia annua provides insight into the evolution of Asteraceae family and artemisinin biosynthesis.</title>
        <authorList>
            <person name="Shen Q."/>
            <person name="Zhang L."/>
            <person name="Liao Z."/>
            <person name="Wang S."/>
            <person name="Yan T."/>
            <person name="Shi P."/>
            <person name="Liu M."/>
            <person name="Fu X."/>
            <person name="Pan Q."/>
            <person name="Wang Y."/>
            <person name="Lv Z."/>
            <person name="Lu X."/>
            <person name="Zhang F."/>
            <person name="Jiang W."/>
            <person name="Ma Y."/>
            <person name="Chen M."/>
            <person name="Hao X."/>
            <person name="Li L."/>
            <person name="Tang Y."/>
            <person name="Lv G."/>
            <person name="Zhou Y."/>
            <person name="Sun X."/>
            <person name="Brodelius P.E."/>
            <person name="Rose J.K.C."/>
            <person name="Tang K."/>
        </authorList>
    </citation>
    <scope>NUCLEOTIDE SEQUENCE [LARGE SCALE GENOMIC DNA]</scope>
    <source>
        <strain evidence="2">cv. Huhao1</strain>
        <tissue evidence="1">Leaf</tissue>
    </source>
</reference>
<dbReference type="OrthoDB" id="1858506at2759"/>
<evidence type="ECO:0000313" key="2">
    <source>
        <dbReference type="Proteomes" id="UP000245207"/>
    </source>
</evidence>
<dbReference type="Gene3D" id="3.30.530.20">
    <property type="match status" value="1"/>
</dbReference>
<proteinExistence type="predicted"/>
<dbReference type="InterPro" id="IPR023393">
    <property type="entry name" value="START-like_dom_sf"/>
</dbReference>
<keyword evidence="2" id="KW-1185">Reference proteome</keyword>
<dbReference type="EMBL" id="PKPP01002862">
    <property type="protein sequence ID" value="PWA72671.1"/>
    <property type="molecule type" value="Genomic_DNA"/>
</dbReference>
<gene>
    <name evidence="1" type="ORF">CTI12_AA267750</name>
</gene>
<dbReference type="AlphaFoldDB" id="A0A2U1NGS1"/>
<evidence type="ECO:0000313" key="1">
    <source>
        <dbReference type="EMBL" id="PWA72671.1"/>
    </source>
</evidence>